<proteinExistence type="predicted"/>
<protein>
    <recommendedName>
        <fullName evidence="3">Reverse transcriptase</fullName>
    </recommendedName>
</protein>
<evidence type="ECO:0008006" key="3">
    <source>
        <dbReference type="Google" id="ProtNLM"/>
    </source>
</evidence>
<organism evidence="1 2">
    <name type="scientific">Rehmannia glutinosa</name>
    <name type="common">Chinese foxglove</name>
    <dbReference type="NCBI Taxonomy" id="99300"/>
    <lineage>
        <taxon>Eukaryota</taxon>
        <taxon>Viridiplantae</taxon>
        <taxon>Streptophyta</taxon>
        <taxon>Embryophyta</taxon>
        <taxon>Tracheophyta</taxon>
        <taxon>Spermatophyta</taxon>
        <taxon>Magnoliopsida</taxon>
        <taxon>eudicotyledons</taxon>
        <taxon>Gunneridae</taxon>
        <taxon>Pentapetalae</taxon>
        <taxon>asterids</taxon>
        <taxon>lamiids</taxon>
        <taxon>Lamiales</taxon>
        <taxon>Orobanchaceae</taxon>
        <taxon>Rehmannieae</taxon>
        <taxon>Rehmannia</taxon>
    </lineage>
</organism>
<dbReference type="EMBL" id="JABTTQ020003156">
    <property type="protein sequence ID" value="KAK6119621.1"/>
    <property type="molecule type" value="Genomic_DNA"/>
</dbReference>
<evidence type="ECO:0000313" key="1">
    <source>
        <dbReference type="EMBL" id="KAK6119621.1"/>
    </source>
</evidence>
<name>A0ABR0UCC7_REHGL</name>
<gene>
    <name evidence="1" type="ORF">DH2020_046644</name>
</gene>
<dbReference type="PANTHER" id="PTHR33116">
    <property type="entry name" value="REVERSE TRANSCRIPTASE ZINC-BINDING DOMAIN-CONTAINING PROTEIN-RELATED-RELATED"/>
    <property type="match status" value="1"/>
</dbReference>
<comment type="caution">
    <text evidence="1">The sequence shown here is derived from an EMBL/GenBank/DDBJ whole genome shotgun (WGS) entry which is preliminary data.</text>
</comment>
<accession>A0ABR0UCC7</accession>
<dbReference type="PANTHER" id="PTHR33116:SF86">
    <property type="entry name" value="REVERSE TRANSCRIPTASE DOMAIN-CONTAINING PROTEIN"/>
    <property type="match status" value="1"/>
</dbReference>
<sequence>MNNKTNQKLPQKDKILEKSDLQRVNKIHGISISRTASCISHLFFAGDTLLLGQATIDEARHIRYAINLYERASGQQINQEKSGIVFSKHISPNLAGYISSILGISQVEGHNKYLGLPSIVGGNKRELFASIKDRIWQRIQGWNNHSLSKAGKEILIKSVLQAIPVYAMSCFRLPDSLIYDINSLIGAYWWGSKDGKKKIHWASWRTLTLAKLASGLGFKDLKIFNLAMLGKQALRLLTQPTSLLFRILQAKYYLTSSFMDANLGNRPSWTWRSIMEGRRILFIGCRKQIISGRSTRIWGDRWIPKPPHFNLSSVHPVLPRDVLVRSLIDETSRSWNSVLVSELFLWRKPV</sequence>
<keyword evidence="2" id="KW-1185">Reference proteome</keyword>
<evidence type="ECO:0000313" key="2">
    <source>
        <dbReference type="Proteomes" id="UP001318860"/>
    </source>
</evidence>
<reference evidence="1 2" key="1">
    <citation type="journal article" date="2021" name="Comput. Struct. Biotechnol. J.">
        <title>De novo genome assembly of the potent medicinal plant Rehmannia glutinosa using nanopore technology.</title>
        <authorList>
            <person name="Ma L."/>
            <person name="Dong C."/>
            <person name="Song C."/>
            <person name="Wang X."/>
            <person name="Zheng X."/>
            <person name="Niu Y."/>
            <person name="Chen S."/>
            <person name="Feng W."/>
        </authorList>
    </citation>
    <scope>NUCLEOTIDE SEQUENCE [LARGE SCALE GENOMIC DNA]</scope>
    <source>
        <strain evidence="1">DH-2019</strain>
    </source>
</reference>
<dbReference type="Proteomes" id="UP001318860">
    <property type="component" value="Unassembled WGS sequence"/>
</dbReference>